<dbReference type="Proteomes" id="UP000433876">
    <property type="component" value="Unassembled WGS sequence"/>
</dbReference>
<dbReference type="EMBL" id="NMPR01000033">
    <property type="protein sequence ID" value="KAA8633719.1"/>
    <property type="molecule type" value="Genomic_DNA"/>
</dbReference>
<evidence type="ECO:0000313" key="2">
    <source>
        <dbReference type="EMBL" id="CAO94653.1"/>
    </source>
</evidence>
<proteinExistence type="predicted"/>
<evidence type="ECO:0000313" key="3">
    <source>
        <dbReference type="EMBL" id="KAA8633719.1"/>
    </source>
</evidence>
<dbReference type="VEuPathDB" id="FungiDB:SMAC_06540"/>
<dbReference type="KEGG" id="smp:10803356"/>
<reference evidence="2" key="1">
    <citation type="submission" date="2007-08" db="EMBL/GenBank/DDBJ databases">
        <authorList>
            <person name="Poeggeler S."/>
        </authorList>
    </citation>
    <scope>NUCLEOTIDE SEQUENCE</scope>
    <source>
        <tissue evidence="2">Mycelium</tissue>
    </source>
</reference>
<reference evidence="2" key="2">
    <citation type="journal article" date="2010" name="Eur. J. Cell Biol.">
        <title>The small serine-threonine protein SIP2 interacts with STE12 and is involved in ascospore germination in Sordaria macrospora.</title>
        <authorList>
            <person name="Elleuche S."/>
            <person name="Bernhards Y."/>
            <person name="Schafers C."/>
            <person name="Varghese J.M."/>
            <person name="Nolting N."/>
            <person name="Poggeler S."/>
        </authorList>
    </citation>
    <scope>NUCLEOTIDE SEQUENCE</scope>
    <source>
        <tissue evidence="2">Mycelium</tissue>
    </source>
</reference>
<gene>
    <name evidence="2" type="primary">sip2</name>
    <name evidence="3" type="ORF">SMACR_06540</name>
</gene>
<name>C7IVV8_SORMA</name>
<protein>
    <submittedName>
        <fullName evidence="2">Ste12 interacting protein</fullName>
    </submittedName>
</protein>
<dbReference type="OMA" id="SIYASWR"/>
<reference evidence="3 4" key="3">
    <citation type="submission" date="2017-07" db="EMBL/GenBank/DDBJ databases">
        <title>Genome sequence of the Sordaria macrospora wild type strain R19027.</title>
        <authorList>
            <person name="Nowrousian M."/>
            <person name="Teichert I."/>
            <person name="Kueck U."/>
        </authorList>
    </citation>
    <scope>NUCLEOTIDE SEQUENCE [LARGE SCALE GENOMIC DNA]</scope>
    <source>
        <strain evidence="3 4">R19027</strain>
        <tissue evidence="3">Mycelium</tissue>
    </source>
</reference>
<sequence>MSPTHTMSAHLCREIFSAWRQDHTGSTSPEPHATGLSPLPSPTNSSVFSGYFQRSPSPEQHKRSMDSDRSSSSNWRWNNKDSSR</sequence>
<dbReference type="EMBL" id="AM849468">
    <property type="protein sequence ID" value="CAO94653.1"/>
    <property type="molecule type" value="Genomic_DNA"/>
</dbReference>
<evidence type="ECO:0000256" key="1">
    <source>
        <dbReference type="SAM" id="MobiDB-lite"/>
    </source>
</evidence>
<accession>C7IVV8</accession>
<evidence type="ECO:0000313" key="4">
    <source>
        <dbReference type="Proteomes" id="UP000433876"/>
    </source>
</evidence>
<feature type="compositionally biased region" description="Polar residues" evidence="1">
    <location>
        <begin position="42"/>
        <end position="58"/>
    </location>
</feature>
<organism evidence="2">
    <name type="scientific">Sordaria macrospora</name>
    <dbReference type="NCBI Taxonomy" id="5147"/>
    <lineage>
        <taxon>Eukaryota</taxon>
        <taxon>Fungi</taxon>
        <taxon>Dikarya</taxon>
        <taxon>Ascomycota</taxon>
        <taxon>Pezizomycotina</taxon>
        <taxon>Sordariomycetes</taxon>
        <taxon>Sordariomycetidae</taxon>
        <taxon>Sordariales</taxon>
        <taxon>Sordariaceae</taxon>
        <taxon>Sordaria</taxon>
    </lineage>
</organism>
<feature type="region of interest" description="Disordered" evidence="1">
    <location>
        <begin position="21"/>
        <end position="84"/>
    </location>
</feature>
<feature type="compositionally biased region" description="Basic and acidic residues" evidence="1">
    <location>
        <begin position="59"/>
        <end position="69"/>
    </location>
</feature>
<dbReference type="AlphaFoldDB" id="C7IVV8"/>